<comment type="cofactor">
    <cofactor evidence="12">
        <name>Mg(2+)</name>
        <dbReference type="ChEBI" id="CHEBI:18420"/>
    </cofactor>
</comment>
<comment type="subcellular location">
    <subcellularLocation>
        <location evidence="1 13">Cytoplasm</location>
    </subcellularLocation>
</comment>
<name>A0A1L8DZ04_9DIPT</name>
<evidence type="ECO:0000313" key="14">
    <source>
        <dbReference type="EMBL" id="JAV11688.1"/>
    </source>
</evidence>
<dbReference type="UniPathway" id="UPA00126">
    <property type="reaction ID" value="UER00424"/>
</dbReference>
<feature type="binding site" evidence="11">
    <location>
        <position position="184"/>
    </location>
    <ligand>
        <name>alpha-D-mannose 1-phosphate</name>
        <dbReference type="ChEBI" id="CHEBI:58409"/>
    </ligand>
</feature>
<dbReference type="GO" id="GO:0009298">
    <property type="term" value="P:GDP-mannose biosynthetic process"/>
    <property type="evidence" value="ECO:0007669"/>
    <property type="project" value="UniProtKB-UniPathway"/>
</dbReference>
<dbReference type="FunFam" id="3.30.1240.20:FF:000001">
    <property type="entry name" value="Phosphomannomutase"/>
    <property type="match status" value="1"/>
</dbReference>
<organism evidence="14">
    <name type="scientific">Nyssomyia neivai</name>
    <dbReference type="NCBI Taxonomy" id="330878"/>
    <lineage>
        <taxon>Eukaryota</taxon>
        <taxon>Metazoa</taxon>
        <taxon>Ecdysozoa</taxon>
        <taxon>Arthropoda</taxon>
        <taxon>Hexapoda</taxon>
        <taxon>Insecta</taxon>
        <taxon>Pterygota</taxon>
        <taxon>Neoptera</taxon>
        <taxon>Endopterygota</taxon>
        <taxon>Diptera</taxon>
        <taxon>Nematocera</taxon>
        <taxon>Psychodoidea</taxon>
        <taxon>Psychodidae</taxon>
        <taxon>Nyssomyia</taxon>
    </lineage>
</organism>
<keyword evidence="9 13" id="KW-0413">Isomerase</keyword>
<evidence type="ECO:0000256" key="1">
    <source>
        <dbReference type="ARBA" id="ARBA00004496"/>
    </source>
</evidence>
<dbReference type="Gene3D" id="3.30.1240.20">
    <property type="match status" value="1"/>
</dbReference>
<reference evidence="14" key="1">
    <citation type="submission" date="2016-12" db="EMBL/GenBank/DDBJ databases">
        <title>An insight into the sialome and mialome of the sand fly, Nyssomyia neivai.</title>
        <authorList>
            <person name="Sebastian V."/>
            <person name="Goulart T.M."/>
            <person name="Oliveira W."/>
            <person name="Calvo E."/>
            <person name="Oliveira L.F."/>
            <person name="Pinto M.C."/>
            <person name="Rosselino A.M."/>
            <person name="Ribeiro J.M."/>
        </authorList>
    </citation>
    <scope>NUCLEOTIDE SEQUENCE</scope>
</reference>
<feature type="binding site" evidence="11">
    <location>
        <position position="144"/>
    </location>
    <ligand>
        <name>alpha-D-mannose 1-phosphate</name>
        <dbReference type="ChEBI" id="CHEBI:58409"/>
    </ligand>
</feature>
<protein>
    <recommendedName>
        <fullName evidence="5 13">Phosphomannomutase</fullName>
        <ecNumber evidence="5 13">5.4.2.8</ecNumber>
    </recommendedName>
</protein>
<feature type="active site" description="Nucleophile" evidence="10">
    <location>
        <position position="14"/>
    </location>
</feature>
<dbReference type="AlphaFoldDB" id="A0A1L8DZ04"/>
<dbReference type="GO" id="GO:0046872">
    <property type="term" value="F:metal ion binding"/>
    <property type="evidence" value="ECO:0007669"/>
    <property type="project" value="UniProtKB-KW"/>
</dbReference>
<evidence type="ECO:0000256" key="6">
    <source>
        <dbReference type="ARBA" id="ARBA00022490"/>
    </source>
</evidence>
<evidence type="ECO:0000256" key="7">
    <source>
        <dbReference type="ARBA" id="ARBA00022723"/>
    </source>
</evidence>
<evidence type="ECO:0000256" key="9">
    <source>
        <dbReference type="ARBA" id="ARBA00023235"/>
    </source>
</evidence>
<feature type="binding site" evidence="11">
    <location>
        <position position="23"/>
    </location>
    <ligand>
        <name>alpha-D-mannose 1-phosphate</name>
        <dbReference type="ChEBI" id="CHEBI:58409"/>
    </ligand>
</feature>
<dbReference type="Gene3D" id="3.40.50.1000">
    <property type="entry name" value="HAD superfamily/HAD-like"/>
    <property type="match status" value="1"/>
</dbReference>
<evidence type="ECO:0000256" key="12">
    <source>
        <dbReference type="PIRSR" id="PIRSR605002-3"/>
    </source>
</evidence>
<dbReference type="Pfam" id="PF03332">
    <property type="entry name" value="PMM"/>
    <property type="match status" value="1"/>
</dbReference>
<dbReference type="InterPro" id="IPR023214">
    <property type="entry name" value="HAD_sf"/>
</dbReference>
<sequence length="250" mass="28821">MKDLKRDEILLLFDVDGTLTGPRMRITAEMEDFLYKNVLPRATLGLVSGSDLDKLFEQITSERVKELDYVFPENGLVHIERGQEISRQSLAAHLGEEKIQDFVNFTLQHLSTIKLPIKRGTFIEYRSGMINICPIGRNCSREERNAFGEYDNVHHVRRSMIEVLKEKFPDIDLTYSIGGQISFDVFPKGWDKSYCLKHVESKNFKEIHFFGDKTDHGGNDYEIFAHSRTIGHTVKNPDDTKRILQELLGV</sequence>
<dbReference type="GO" id="GO:0006487">
    <property type="term" value="P:protein N-linked glycosylation"/>
    <property type="evidence" value="ECO:0007669"/>
    <property type="project" value="TreeGrafter"/>
</dbReference>
<feature type="binding site" evidence="12">
    <location>
        <position position="229"/>
    </location>
    <ligand>
        <name>Mg(2+)</name>
        <dbReference type="ChEBI" id="CHEBI:18420"/>
        <label>1</label>
    </ligand>
</feature>
<dbReference type="InterPro" id="IPR005002">
    <property type="entry name" value="PMM"/>
</dbReference>
<dbReference type="GO" id="GO:0005829">
    <property type="term" value="C:cytosol"/>
    <property type="evidence" value="ECO:0007669"/>
    <property type="project" value="TreeGrafter"/>
</dbReference>
<evidence type="ECO:0000256" key="3">
    <source>
        <dbReference type="ARBA" id="ARBA00009736"/>
    </source>
</evidence>
<evidence type="ECO:0000256" key="13">
    <source>
        <dbReference type="RuleBase" id="RU361118"/>
    </source>
</evidence>
<feature type="binding site" evidence="12">
    <location>
        <position position="224"/>
    </location>
    <ligand>
        <name>Mg(2+)</name>
        <dbReference type="ChEBI" id="CHEBI:18420"/>
        <label>1</label>
    </ligand>
</feature>
<comment type="subunit">
    <text evidence="4 13">Homodimer.</text>
</comment>
<dbReference type="NCBIfam" id="TIGR01484">
    <property type="entry name" value="HAD-SF-IIB"/>
    <property type="match status" value="1"/>
</dbReference>
<dbReference type="GO" id="GO:0004615">
    <property type="term" value="F:phosphomannomutase activity"/>
    <property type="evidence" value="ECO:0007669"/>
    <property type="project" value="UniProtKB-EC"/>
</dbReference>
<dbReference type="SFLD" id="SFLDG01143">
    <property type="entry name" value="C2.B.3:_Phosphomannomutase_Lik"/>
    <property type="match status" value="1"/>
</dbReference>
<keyword evidence="8 12" id="KW-0460">Magnesium</keyword>
<evidence type="ECO:0000256" key="10">
    <source>
        <dbReference type="PIRSR" id="PIRSR605002-1"/>
    </source>
</evidence>
<dbReference type="PANTHER" id="PTHR10466:SF0">
    <property type="entry name" value="PHOSPHOMANNOMUTASE"/>
    <property type="match status" value="1"/>
</dbReference>
<evidence type="ECO:0000256" key="8">
    <source>
        <dbReference type="ARBA" id="ARBA00022842"/>
    </source>
</evidence>
<feature type="active site" description="Proton donor/acceptor" evidence="10">
    <location>
        <position position="16"/>
    </location>
</feature>
<feature type="binding site" evidence="11">
    <location>
        <position position="182"/>
    </location>
    <ligand>
        <name>alpha-D-mannose 1-phosphate</name>
        <dbReference type="ChEBI" id="CHEBI:58409"/>
    </ligand>
</feature>
<dbReference type="InterPro" id="IPR036412">
    <property type="entry name" value="HAD-like_sf"/>
</dbReference>
<accession>A0A1L8DZ04</accession>
<dbReference type="GO" id="GO:0006013">
    <property type="term" value="P:mannose metabolic process"/>
    <property type="evidence" value="ECO:0007669"/>
    <property type="project" value="TreeGrafter"/>
</dbReference>
<dbReference type="InterPro" id="IPR043169">
    <property type="entry name" value="PMM_cap"/>
</dbReference>
<dbReference type="CDD" id="cd02585">
    <property type="entry name" value="HAD_PMM"/>
    <property type="match status" value="1"/>
</dbReference>
<keyword evidence="6 13" id="KW-0963">Cytoplasm</keyword>
<dbReference type="SUPFAM" id="SSF56784">
    <property type="entry name" value="HAD-like"/>
    <property type="match status" value="1"/>
</dbReference>
<feature type="binding site" evidence="12">
    <location>
        <position position="16"/>
    </location>
    <ligand>
        <name>Mg(2+)</name>
        <dbReference type="ChEBI" id="CHEBI:18420"/>
        <label>1</label>
    </ligand>
</feature>
<dbReference type="EMBL" id="GFDF01002396">
    <property type="protein sequence ID" value="JAV11688.1"/>
    <property type="molecule type" value="Transcribed_RNA"/>
</dbReference>
<comment type="function">
    <text evidence="13">Involved in the synthesis of the GDP-mannose and dolichol-phosphate-mannose required for a number of critical mannosyl transfer reactions.</text>
</comment>
<dbReference type="SFLD" id="SFLDG01140">
    <property type="entry name" value="C2.B:_Phosphomannomutase_and_P"/>
    <property type="match status" value="1"/>
</dbReference>
<feature type="binding site" evidence="12">
    <location>
        <position position="14"/>
    </location>
    <ligand>
        <name>Mg(2+)</name>
        <dbReference type="ChEBI" id="CHEBI:18420"/>
        <label>1</label>
    </ligand>
</feature>
<comment type="catalytic activity">
    <reaction evidence="13">
        <text>alpha-D-mannose 1-phosphate = D-mannose 6-phosphate</text>
        <dbReference type="Rhea" id="RHEA:11140"/>
        <dbReference type="ChEBI" id="CHEBI:58409"/>
        <dbReference type="ChEBI" id="CHEBI:58735"/>
        <dbReference type="EC" id="5.4.2.8"/>
    </reaction>
</comment>
<dbReference type="PANTHER" id="PTHR10466">
    <property type="entry name" value="PHOSPHOMANNOMUTASE"/>
    <property type="match status" value="1"/>
</dbReference>
<dbReference type="SFLD" id="SFLDF00445">
    <property type="entry name" value="alpha-phosphomannomutase"/>
    <property type="match status" value="1"/>
</dbReference>
<proteinExistence type="inferred from homology"/>
<dbReference type="SFLD" id="SFLDS00003">
    <property type="entry name" value="Haloacid_Dehalogenase"/>
    <property type="match status" value="1"/>
</dbReference>
<feature type="binding site" evidence="12">
    <location>
        <position position="212"/>
    </location>
    <ligand>
        <name>Mg(2+)</name>
        <dbReference type="ChEBI" id="CHEBI:18420"/>
        <label>1</label>
    </ligand>
</feature>
<comment type="similarity">
    <text evidence="3 13">Belongs to the eukaryotic PMM family.</text>
</comment>
<evidence type="ECO:0000256" key="5">
    <source>
        <dbReference type="ARBA" id="ARBA00012730"/>
    </source>
</evidence>
<dbReference type="EC" id="5.4.2.8" evidence="5 13"/>
<dbReference type="InterPro" id="IPR006379">
    <property type="entry name" value="HAD-SF_hydro_IIB"/>
</dbReference>
<evidence type="ECO:0000256" key="2">
    <source>
        <dbReference type="ARBA" id="ARBA00004699"/>
    </source>
</evidence>
<feature type="binding site" evidence="11">
    <location>
        <position position="126"/>
    </location>
    <ligand>
        <name>alpha-D-mannose 1-phosphate</name>
        <dbReference type="ChEBI" id="CHEBI:58409"/>
    </ligand>
</feature>
<evidence type="ECO:0000256" key="11">
    <source>
        <dbReference type="PIRSR" id="PIRSR605002-2"/>
    </source>
</evidence>
<comment type="pathway">
    <text evidence="2 13">Nucleotide-sugar biosynthesis; GDP-alpha-D-mannose biosynthesis; alpha-D-mannose 1-phosphate from D-fructose 6-phosphate: step 2/2.</text>
</comment>
<keyword evidence="7 12" id="KW-0479">Metal-binding</keyword>
<feature type="binding site" evidence="11">
    <location>
        <position position="137"/>
    </location>
    <ligand>
        <name>alpha-D-mannose 1-phosphate</name>
        <dbReference type="ChEBI" id="CHEBI:58409"/>
    </ligand>
</feature>
<evidence type="ECO:0000256" key="4">
    <source>
        <dbReference type="ARBA" id="ARBA00011738"/>
    </source>
</evidence>